<keyword evidence="1" id="KW-0812">Transmembrane</keyword>
<evidence type="ECO:0000313" key="3">
    <source>
        <dbReference type="Proteomes" id="UP000604046"/>
    </source>
</evidence>
<keyword evidence="1" id="KW-1133">Transmembrane helix</keyword>
<keyword evidence="3" id="KW-1185">Reference proteome</keyword>
<accession>A0A812SGZ4</accession>
<evidence type="ECO:0000256" key="1">
    <source>
        <dbReference type="SAM" id="Phobius"/>
    </source>
</evidence>
<reference evidence="2" key="1">
    <citation type="submission" date="2021-02" db="EMBL/GenBank/DDBJ databases">
        <authorList>
            <person name="Dougan E. K."/>
            <person name="Rhodes N."/>
            <person name="Thang M."/>
            <person name="Chan C."/>
        </authorList>
    </citation>
    <scope>NUCLEOTIDE SEQUENCE</scope>
</reference>
<evidence type="ECO:0008006" key="4">
    <source>
        <dbReference type="Google" id="ProtNLM"/>
    </source>
</evidence>
<gene>
    <name evidence="2" type="ORF">SNAT2548_LOCUS27010</name>
</gene>
<dbReference type="EMBL" id="CAJNDS010002451">
    <property type="protein sequence ID" value="CAE7481106.1"/>
    <property type="molecule type" value="Genomic_DNA"/>
</dbReference>
<organism evidence="2 3">
    <name type="scientific">Symbiodinium natans</name>
    <dbReference type="NCBI Taxonomy" id="878477"/>
    <lineage>
        <taxon>Eukaryota</taxon>
        <taxon>Sar</taxon>
        <taxon>Alveolata</taxon>
        <taxon>Dinophyceae</taxon>
        <taxon>Suessiales</taxon>
        <taxon>Symbiodiniaceae</taxon>
        <taxon>Symbiodinium</taxon>
    </lineage>
</organism>
<keyword evidence="1" id="KW-0472">Membrane</keyword>
<dbReference type="Proteomes" id="UP000604046">
    <property type="component" value="Unassembled WGS sequence"/>
</dbReference>
<comment type="caution">
    <text evidence="2">The sequence shown here is derived from an EMBL/GenBank/DDBJ whole genome shotgun (WGS) entry which is preliminary data.</text>
</comment>
<sequence length="179" mass="19960">MLESHLMLYSIFLLTTFIVTIAMPNLLVAVISDTYARVSETMAATLAQARARRIVELETTYGFLRPTMDSSREFLMWLNPDAQTDAKETWQGQAQLADLTSRMQALIEQSSNDMLENLNSTIGREAASTNSRLEGVEAQVEQSLSMLKRLVSSQELTESLGLLRRINSSLSQYGSESSL</sequence>
<evidence type="ECO:0000313" key="2">
    <source>
        <dbReference type="EMBL" id="CAE7481106.1"/>
    </source>
</evidence>
<proteinExistence type="predicted"/>
<feature type="transmembrane region" description="Helical" evidence="1">
    <location>
        <begin position="6"/>
        <end position="31"/>
    </location>
</feature>
<protein>
    <recommendedName>
        <fullName evidence="4">Polycystin cation channel PKD1/PKD2 domain-containing protein</fullName>
    </recommendedName>
</protein>
<dbReference type="AlphaFoldDB" id="A0A812SGZ4"/>
<name>A0A812SGZ4_9DINO</name>